<dbReference type="InterPro" id="IPR007236">
    <property type="entry name" value="SlyX"/>
</dbReference>
<evidence type="ECO:0000256" key="1">
    <source>
        <dbReference type="SAM" id="MobiDB-lite"/>
    </source>
</evidence>
<protein>
    <submittedName>
        <fullName evidence="2">SlyX family protein</fullName>
    </submittedName>
</protein>
<proteinExistence type="predicted"/>
<keyword evidence="3" id="KW-1185">Reference proteome</keyword>
<dbReference type="EMBL" id="JACDXW010000002">
    <property type="protein sequence ID" value="MCB5363182.1"/>
    <property type="molecule type" value="Genomic_DNA"/>
</dbReference>
<sequence>MTPLPPEIENRLIDLEIKVGLADDMLEQLNHTIFKQQQQIELLMRELLELQRQSQENRPSTGSSIKDEIPPHY</sequence>
<organism evidence="2 3">
    <name type="scientific">Mesopusillimonas faecipullorum</name>
    <dbReference type="NCBI Taxonomy" id="2755040"/>
    <lineage>
        <taxon>Bacteria</taxon>
        <taxon>Pseudomonadati</taxon>
        <taxon>Pseudomonadota</taxon>
        <taxon>Betaproteobacteria</taxon>
        <taxon>Burkholderiales</taxon>
        <taxon>Alcaligenaceae</taxon>
        <taxon>Mesopusillimonas</taxon>
    </lineage>
</organism>
<dbReference type="PANTHER" id="PTHR36508">
    <property type="entry name" value="PROTEIN SLYX"/>
    <property type="match status" value="1"/>
</dbReference>
<accession>A0ABS8CBF0</accession>
<comment type="caution">
    <text evidence="2">The sequence shown here is derived from an EMBL/GenBank/DDBJ whole genome shotgun (WGS) entry which is preliminary data.</text>
</comment>
<dbReference type="Proteomes" id="UP000776983">
    <property type="component" value="Unassembled WGS sequence"/>
</dbReference>
<gene>
    <name evidence="2" type="ORF">H0484_05355</name>
</gene>
<name>A0ABS8CBF0_9BURK</name>
<dbReference type="Gene3D" id="1.20.5.300">
    <property type="match status" value="1"/>
</dbReference>
<dbReference type="RefSeq" id="WP_226953438.1">
    <property type="nucleotide sequence ID" value="NZ_JACDXW010000002.1"/>
</dbReference>
<evidence type="ECO:0000313" key="3">
    <source>
        <dbReference type="Proteomes" id="UP000776983"/>
    </source>
</evidence>
<feature type="region of interest" description="Disordered" evidence="1">
    <location>
        <begin position="52"/>
        <end position="73"/>
    </location>
</feature>
<dbReference type="PANTHER" id="PTHR36508:SF1">
    <property type="entry name" value="PROTEIN SLYX"/>
    <property type="match status" value="1"/>
</dbReference>
<evidence type="ECO:0000313" key="2">
    <source>
        <dbReference type="EMBL" id="MCB5363182.1"/>
    </source>
</evidence>
<dbReference type="Pfam" id="PF04102">
    <property type="entry name" value="SlyX"/>
    <property type="match status" value="1"/>
</dbReference>
<reference evidence="2 3" key="1">
    <citation type="submission" date="2020-07" db="EMBL/GenBank/DDBJ databases">
        <title>Pusillimonas sp. nov., isolated from poultry manure in Taiwan.</title>
        <authorList>
            <person name="Lin S.-Y."/>
            <person name="Tang Y.-S."/>
            <person name="Young C.-C."/>
        </authorList>
    </citation>
    <scope>NUCLEOTIDE SEQUENCE [LARGE SCALE GENOMIC DNA]</scope>
    <source>
        <strain evidence="2 3">CC-YST705</strain>
    </source>
</reference>